<evidence type="ECO:0000256" key="6">
    <source>
        <dbReference type="ARBA" id="ARBA00022777"/>
    </source>
</evidence>
<organism evidence="10 11">
    <name type="scientific">Metarhizium guizhouense (strain ARSEF 977)</name>
    <dbReference type="NCBI Taxonomy" id="1276136"/>
    <lineage>
        <taxon>Eukaryota</taxon>
        <taxon>Fungi</taxon>
        <taxon>Dikarya</taxon>
        <taxon>Ascomycota</taxon>
        <taxon>Pezizomycotina</taxon>
        <taxon>Sordariomycetes</taxon>
        <taxon>Hypocreomycetidae</taxon>
        <taxon>Hypocreales</taxon>
        <taxon>Clavicipitaceae</taxon>
        <taxon>Metarhizium</taxon>
    </lineage>
</organism>
<evidence type="ECO:0000256" key="9">
    <source>
        <dbReference type="ARBA" id="ARBA00048090"/>
    </source>
</evidence>
<keyword evidence="5" id="KW-0547">Nucleotide-binding</keyword>
<evidence type="ECO:0000313" key="10">
    <source>
        <dbReference type="EMBL" id="KID84229.1"/>
    </source>
</evidence>
<dbReference type="GO" id="GO:0046316">
    <property type="term" value="F:gluconokinase activity"/>
    <property type="evidence" value="ECO:0007669"/>
    <property type="project" value="UniProtKB-EC"/>
</dbReference>
<keyword evidence="11" id="KW-1185">Reference proteome</keyword>
<comment type="caution">
    <text evidence="10">The sequence shown here is derived from an EMBL/GenBank/DDBJ whole genome shotgun (WGS) entry which is preliminary data.</text>
</comment>
<dbReference type="GO" id="GO:0005737">
    <property type="term" value="C:cytoplasm"/>
    <property type="evidence" value="ECO:0007669"/>
    <property type="project" value="TreeGrafter"/>
</dbReference>
<name>A0A0B4HXB0_METGA</name>
<dbReference type="PANTHER" id="PTHR43442:SF3">
    <property type="entry name" value="GLUCONOKINASE-RELATED"/>
    <property type="match status" value="1"/>
</dbReference>
<comment type="similarity">
    <text evidence="2">Belongs to the gluconokinase GntK/GntV family.</text>
</comment>
<evidence type="ECO:0000313" key="11">
    <source>
        <dbReference type="Proteomes" id="UP000031192"/>
    </source>
</evidence>
<proteinExistence type="inferred from homology"/>
<evidence type="ECO:0000256" key="3">
    <source>
        <dbReference type="ARBA" id="ARBA00012054"/>
    </source>
</evidence>
<accession>A0A0B4HXB0</accession>
<dbReference type="InterPro" id="IPR027417">
    <property type="entry name" value="P-loop_NTPase"/>
</dbReference>
<evidence type="ECO:0000256" key="5">
    <source>
        <dbReference type="ARBA" id="ARBA00022741"/>
    </source>
</evidence>
<keyword evidence="6" id="KW-0418">Kinase</keyword>
<dbReference type="Gene3D" id="3.40.50.300">
    <property type="entry name" value="P-loop containing nucleotide triphosphate hydrolases"/>
    <property type="match status" value="1"/>
</dbReference>
<dbReference type="InterPro" id="IPR006001">
    <property type="entry name" value="Therm_gnt_kin"/>
</dbReference>
<gene>
    <name evidence="10" type="ORF">MGU_08532</name>
</gene>
<dbReference type="EMBL" id="AZNH01000045">
    <property type="protein sequence ID" value="KID84229.1"/>
    <property type="molecule type" value="Genomic_DNA"/>
</dbReference>
<evidence type="ECO:0000256" key="2">
    <source>
        <dbReference type="ARBA" id="ARBA00008420"/>
    </source>
</evidence>
<evidence type="ECO:0000256" key="7">
    <source>
        <dbReference type="ARBA" id="ARBA00022840"/>
    </source>
</evidence>
<dbReference type="EC" id="2.7.1.12" evidence="3"/>
<dbReference type="Proteomes" id="UP000031192">
    <property type="component" value="Unassembled WGS sequence"/>
</dbReference>
<dbReference type="GO" id="GO:0005975">
    <property type="term" value="P:carbohydrate metabolic process"/>
    <property type="evidence" value="ECO:0007669"/>
    <property type="project" value="InterPro"/>
</dbReference>
<evidence type="ECO:0000256" key="1">
    <source>
        <dbReference type="ARBA" id="ARBA00004875"/>
    </source>
</evidence>
<reference evidence="10 11" key="1">
    <citation type="journal article" date="2014" name="Proc. Natl. Acad. Sci. U.S.A.">
        <title>Trajectory and genomic determinants of fungal-pathogen speciation and host adaptation.</title>
        <authorList>
            <person name="Hu X."/>
            <person name="Xiao G."/>
            <person name="Zheng P."/>
            <person name="Shang Y."/>
            <person name="Su Y."/>
            <person name="Zhang X."/>
            <person name="Liu X."/>
            <person name="Zhan S."/>
            <person name="St Leger R.J."/>
            <person name="Wang C."/>
        </authorList>
    </citation>
    <scope>NUCLEOTIDE SEQUENCE [LARGE SCALE GENOMIC DNA]</scope>
    <source>
        <strain evidence="10 11">ARSEF 977</strain>
    </source>
</reference>
<comment type="pathway">
    <text evidence="1">Carbohydrate acid metabolism; D-gluconate degradation.</text>
</comment>
<protein>
    <recommendedName>
        <fullName evidence="3">gluconokinase</fullName>
        <ecNumber evidence="3">2.7.1.12</ecNumber>
    </recommendedName>
    <alternativeName>
        <fullName evidence="8">Gluconate kinase</fullName>
    </alternativeName>
</protein>
<dbReference type="PANTHER" id="PTHR43442">
    <property type="entry name" value="GLUCONOKINASE-RELATED"/>
    <property type="match status" value="1"/>
</dbReference>
<dbReference type="HOGENOM" id="CLU_1845572_0_0_1"/>
<evidence type="ECO:0000256" key="4">
    <source>
        <dbReference type="ARBA" id="ARBA00022679"/>
    </source>
</evidence>
<dbReference type="AlphaFoldDB" id="A0A0B4HXB0"/>
<keyword evidence="4" id="KW-0808">Transferase</keyword>
<dbReference type="GO" id="GO:0005524">
    <property type="term" value="F:ATP binding"/>
    <property type="evidence" value="ECO:0007669"/>
    <property type="project" value="UniProtKB-KW"/>
</dbReference>
<sequence>MRAAIAVTEEYRMAWLDRVLWRTAEAVTELGYGKAVVSCSALTIASRRCIRDGHTNASVGEVFLDLQTDREVLAQRVLQKEGHYMSEAMVHGQVALYQGASAEEVDAMPVNSEANKAAVVDEISSILAILEIQALRLDT</sequence>
<keyword evidence="7" id="KW-0067">ATP-binding</keyword>
<dbReference type="UniPathway" id="UPA00792"/>
<evidence type="ECO:0000256" key="8">
    <source>
        <dbReference type="ARBA" id="ARBA00029835"/>
    </source>
</evidence>
<dbReference type="OrthoDB" id="429813at2759"/>
<comment type="catalytic activity">
    <reaction evidence="9">
        <text>D-gluconate + ATP = 6-phospho-D-gluconate + ADP + H(+)</text>
        <dbReference type="Rhea" id="RHEA:19433"/>
        <dbReference type="ChEBI" id="CHEBI:15378"/>
        <dbReference type="ChEBI" id="CHEBI:18391"/>
        <dbReference type="ChEBI" id="CHEBI:30616"/>
        <dbReference type="ChEBI" id="CHEBI:58759"/>
        <dbReference type="ChEBI" id="CHEBI:456216"/>
        <dbReference type="EC" id="2.7.1.12"/>
    </reaction>
</comment>